<proteinExistence type="predicted"/>
<organism evidence="1 2">
    <name type="scientific">Virgisporangium aurantiacum</name>
    <dbReference type="NCBI Taxonomy" id="175570"/>
    <lineage>
        <taxon>Bacteria</taxon>
        <taxon>Bacillati</taxon>
        <taxon>Actinomycetota</taxon>
        <taxon>Actinomycetes</taxon>
        <taxon>Micromonosporales</taxon>
        <taxon>Micromonosporaceae</taxon>
        <taxon>Virgisporangium</taxon>
    </lineage>
</organism>
<dbReference type="Proteomes" id="UP000612585">
    <property type="component" value="Unassembled WGS sequence"/>
</dbReference>
<protein>
    <submittedName>
        <fullName evidence="1">Uncharacterized protein</fullName>
    </submittedName>
</protein>
<dbReference type="AlphaFoldDB" id="A0A8J4E5F9"/>
<keyword evidence="2" id="KW-1185">Reference proteome</keyword>
<gene>
    <name evidence="1" type="ORF">Vau01_095800</name>
</gene>
<comment type="caution">
    <text evidence="1">The sequence shown here is derived from an EMBL/GenBank/DDBJ whole genome shotgun (WGS) entry which is preliminary data.</text>
</comment>
<evidence type="ECO:0000313" key="1">
    <source>
        <dbReference type="EMBL" id="GIJ62064.1"/>
    </source>
</evidence>
<sequence>MSAWIPVVDPDVVDALQYLDAWCSAGDSLDWDIAVIAYDVPADIPVHGVRVPAGLYTREVTGGGRHVIALRWTDRDALAQQVADVAKRHAAYLHIDHARPGFVAAHAAEIDRCARAVLALVEADERDGGPLYDAAVRCWHDLHDHVDTNDYVDGNTGSVAVPWGTDAVVDDLGGHEFVTAVQARVDELLHERDRPLSFDEAEAAGLDGTLRDGSAEHTWASLTPRQRAALGRHWACTERVLNPYRGL</sequence>
<dbReference type="RefSeq" id="WP_204007460.1">
    <property type="nucleotide sequence ID" value="NZ_BOPG01000075.1"/>
</dbReference>
<name>A0A8J4E5F9_9ACTN</name>
<dbReference type="EMBL" id="BOPG01000075">
    <property type="protein sequence ID" value="GIJ62064.1"/>
    <property type="molecule type" value="Genomic_DNA"/>
</dbReference>
<reference evidence="1" key="1">
    <citation type="submission" date="2021-01" db="EMBL/GenBank/DDBJ databases">
        <title>Whole genome shotgun sequence of Virgisporangium aurantiacum NBRC 16421.</title>
        <authorList>
            <person name="Komaki H."/>
            <person name="Tamura T."/>
        </authorList>
    </citation>
    <scope>NUCLEOTIDE SEQUENCE</scope>
    <source>
        <strain evidence="1">NBRC 16421</strain>
    </source>
</reference>
<accession>A0A8J4E5F9</accession>
<evidence type="ECO:0000313" key="2">
    <source>
        <dbReference type="Proteomes" id="UP000612585"/>
    </source>
</evidence>